<sequence length="206" mass="23022">MVSYLLHYLDTHKSMGPDGIPPRVLRQLVEVLTKPHSIIYQQSWLTREVPVDWSLAIMMPIYKKSQKEGPGNYSPGSLTLVLGKVMEQIILSAITWHIQGNQAIRPNQHGFMKHKSCLTNPISFYDKVTCLVDEGKAVDVVYLDFSKAFATGISHSILLEKLAAHGLDRHMLRWVKNCLDGWAQRAVVNGVKSSWQPGLSTGASSL</sequence>
<dbReference type="PANTHER" id="PTHR33332">
    <property type="entry name" value="REVERSE TRANSCRIPTASE DOMAIN-CONTAINING PROTEIN"/>
    <property type="match status" value="1"/>
</dbReference>
<dbReference type="Proteomes" id="UP001623348">
    <property type="component" value="Unassembled WGS sequence"/>
</dbReference>
<proteinExistence type="predicted"/>
<dbReference type="AlphaFoldDB" id="A0ABC9Y4N5"/>
<reference evidence="2 3" key="1">
    <citation type="submission" date="2024-06" db="EMBL/GenBank/DDBJ databases">
        <title>The draft genome of Grus japonensis, version 3.</title>
        <authorList>
            <person name="Nabeshima K."/>
            <person name="Suzuki S."/>
            <person name="Onuma M."/>
        </authorList>
    </citation>
    <scope>NUCLEOTIDE SEQUENCE [LARGE SCALE GENOMIC DNA]</scope>
    <source>
        <strain evidence="2 3">451A</strain>
    </source>
</reference>
<dbReference type="InterPro" id="IPR000477">
    <property type="entry name" value="RT_dom"/>
</dbReference>
<keyword evidence="3" id="KW-1185">Reference proteome</keyword>
<feature type="domain" description="Reverse transcriptase" evidence="1">
    <location>
        <begin position="66"/>
        <end position="190"/>
    </location>
</feature>
<comment type="caution">
    <text evidence="2">The sequence shown here is derived from an EMBL/GenBank/DDBJ whole genome shotgun (WGS) entry which is preliminary data.</text>
</comment>
<name>A0ABC9Y4N5_GRUJA</name>
<evidence type="ECO:0000313" key="3">
    <source>
        <dbReference type="Proteomes" id="UP001623348"/>
    </source>
</evidence>
<evidence type="ECO:0000313" key="2">
    <source>
        <dbReference type="EMBL" id="GAB0205013.1"/>
    </source>
</evidence>
<accession>A0ABC9Y4N5</accession>
<evidence type="ECO:0000259" key="1">
    <source>
        <dbReference type="Pfam" id="PF00078"/>
    </source>
</evidence>
<gene>
    <name evidence="2" type="ORF">GRJ2_002966900</name>
</gene>
<dbReference type="EMBL" id="BAAFJT010000040">
    <property type="protein sequence ID" value="GAB0205013.1"/>
    <property type="molecule type" value="Genomic_DNA"/>
</dbReference>
<organism evidence="2 3">
    <name type="scientific">Grus japonensis</name>
    <name type="common">Japanese crane</name>
    <name type="synonym">Red-crowned crane</name>
    <dbReference type="NCBI Taxonomy" id="30415"/>
    <lineage>
        <taxon>Eukaryota</taxon>
        <taxon>Metazoa</taxon>
        <taxon>Chordata</taxon>
        <taxon>Craniata</taxon>
        <taxon>Vertebrata</taxon>
        <taxon>Euteleostomi</taxon>
        <taxon>Archelosauria</taxon>
        <taxon>Archosauria</taxon>
        <taxon>Dinosauria</taxon>
        <taxon>Saurischia</taxon>
        <taxon>Theropoda</taxon>
        <taxon>Coelurosauria</taxon>
        <taxon>Aves</taxon>
        <taxon>Neognathae</taxon>
        <taxon>Neoaves</taxon>
        <taxon>Gruiformes</taxon>
        <taxon>Gruidae</taxon>
        <taxon>Grus</taxon>
    </lineage>
</organism>
<protein>
    <submittedName>
        <fullName evidence="2">Mitochondrial enolase superfamily member 1</fullName>
    </submittedName>
</protein>
<dbReference type="Pfam" id="PF00078">
    <property type="entry name" value="RVT_1"/>
    <property type="match status" value="1"/>
</dbReference>